<accession>A0AAD3HNG4</accession>
<dbReference type="GO" id="GO:0005930">
    <property type="term" value="C:axoneme"/>
    <property type="evidence" value="ECO:0007669"/>
    <property type="project" value="UniProtKB-SubCell"/>
</dbReference>
<dbReference type="InterPro" id="IPR001810">
    <property type="entry name" value="F-box_dom"/>
</dbReference>
<feature type="region of interest" description="Disordered" evidence="7">
    <location>
        <begin position="885"/>
        <end position="907"/>
    </location>
</feature>
<organism evidence="9 10">
    <name type="scientific">Astrephomene gubernaculifera</name>
    <dbReference type="NCBI Taxonomy" id="47775"/>
    <lineage>
        <taxon>Eukaryota</taxon>
        <taxon>Viridiplantae</taxon>
        <taxon>Chlorophyta</taxon>
        <taxon>core chlorophytes</taxon>
        <taxon>Chlorophyceae</taxon>
        <taxon>CS clade</taxon>
        <taxon>Chlamydomonadales</taxon>
        <taxon>Astrephomenaceae</taxon>
        <taxon>Astrephomene</taxon>
    </lineage>
</organism>
<dbReference type="CDD" id="cd09917">
    <property type="entry name" value="F-box_SF"/>
    <property type="match status" value="1"/>
</dbReference>
<dbReference type="PANTHER" id="PTHR45973">
    <property type="entry name" value="PROTEIN PHOSPHATASE 1 REGULATORY SUBUNIT SDS22-RELATED"/>
    <property type="match status" value="1"/>
</dbReference>
<proteinExistence type="predicted"/>
<dbReference type="InterPro" id="IPR050576">
    <property type="entry name" value="Cilia_flagella_integrity"/>
</dbReference>
<keyword evidence="4" id="KW-0969">Cilium</keyword>
<comment type="caution">
    <text evidence="9">The sequence shown here is derived from an EMBL/GenBank/DDBJ whole genome shotgun (WGS) entry which is preliminary data.</text>
</comment>
<feature type="compositionally biased region" description="Acidic residues" evidence="7">
    <location>
        <begin position="609"/>
        <end position="621"/>
    </location>
</feature>
<dbReference type="PANTHER" id="PTHR45973:SF9">
    <property type="entry name" value="LEUCINE-RICH REPEAT-CONTAINING PROTEIN 46"/>
    <property type="match status" value="1"/>
</dbReference>
<evidence type="ECO:0000256" key="7">
    <source>
        <dbReference type="SAM" id="MobiDB-lite"/>
    </source>
</evidence>
<keyword evidence="3" id="KW-0677">Repeat</keyword>
<sequence>MMNYLYNPHSNCNKTLQAASALRRRCDGAEDMTLAKLIEICKESGLPTSPLAVTRLELNCQLFTSIGECIAEYRDVQQLHLDRNRISRIENLTSLVHLRCLYLQGNSIRVLEGLEGLLQLQLLNLSSNALTRLEGLAGLPRLEALLVADNQLADGPSIQHLTQCTALCELDLGHNRLADAEAVLRVLADIPQLQTLTLAHNPLAATTSSAPRAAAAAGAGAAAAGTAATATEADAAAATAAADEVASAAAATGAAAGAGDVTAMGAPTVAPALSQVTAPPPLAFYRRTVVARCRQLTALDHRAIFPQERRYAEAWWEDLQRQEQERRQLPDTSHAGLHGCHGDGLESRRMTAATTSTVLGVAACAGVTSTAAPLAAEADAKAPDGAKLPMDVLYSVLSRLDARCLVMAALACRSWCAVAVFPLARMRLQRAQAALCDAAAAVPRLAGAITDVRRDELDELLASGLPARPLVQLFFALEVLWQQRRRRAVQDRRGGHAEDANERAAAQAWRDADVDAEGAQEQPLRRWQQQQDEQGQAAPAGANELFACKEEAAGAGIRAGSEGYCEAEEACAARGSEGEQCLLGPGSDMGGERGSDAQSGSGGMWYAGDEADDDGDRDDDMVSEQSDLDLDFDSQTWRTASWEAAQELLRARDFPLPTLLEALPLGPRALAALRCRTGSADDLDFYVPQLRAEDVVRHNTSAGRLAEWLLGVEAHCRAAHELDDARAWSWPGDVMQRTAGAAQPAGSAGGGSSGATQPAGGATESSAAACAVELAAGKASCSGGLGVAGERGEGGSASREHGAVRDGVQDASGGCVRQGRWPSAGMAAAEMRRAVAAVLAARRAEALARAAEAERQAAAAAAAEAAAVAAVAAAAVGTGGAGIRGGEGGLQGALEEPGVEEEGVGEA</sequence>
<dbReference type="InterPro" id="IPR001611">
    <property type="entry name" value="Leu-rich_rpt"/>
</dbReference>
<dbReference type="Gene3D" id="3.80.10.10">
    <property type="entry name" value="Ribonuclease Inhibitor"/>
    <property type="match status" value="2"/>
</dbReference>
<feature type="region of interest" description="Disordered" evidence="7">
    <location>
        <begin position="490"/>
        <end position="539"/>
    </location>
</feature>
<keyword evidence="5" id="KW-0966">Cell projection</keyword>
<feature type="compositionally biased region" description="Basic and acidic residues" evidence="7">
    <location>
        <begin position="490"/>
        <end position="502"/>
    </location>
</feature>
<evidence type="ECO:0000256" key="6">
    <source>
        <dbReference type="SAM" id="Coils"/>
    </source>
</evidence>
<reference evidence="9 10" key="1">
    <citation type="journal article" date="2021" name="Sci. Rep.">
        <title>Genome sequencing of the multicellular alga Astrephomene provides insights into convergent evolution of germ-soma differentiation.</title>
        <authorList>
            <person name="Yamashita S."/>
            <person name="Yamamoto K."/>
            <person name="Matsuzaki R."/>
            <person name="Suzuki S."/>
            <person name="Yamaguchi H."/>
            <person name="Hirooka S."/>
            <person name="Minakuchi Y."/>
            <person name="Miyagishima S."/>
            <person name="Kawachi M."/>
            <person name="Toyoda A."/>
            <person name="Nozaki H."/>
        </authorList>
    </citation>
    <scope>NUCLEOTIDE SEQUENCE [LARGE SCALE GENOMIC DNA]</scope>
    <source>
        <strain evidence="9 10">NIES-4017</strain>
    </source>
</reference>
<dbReference type="SMART" id="SM00365">
    <property type="entry name" value="LRR_SD22"/>
    <property type="match status" value="3"/>
</dbReference>
<keyword evidence="6" id="KW-0175">Coiled coil</keyword>
<dbReference type="Proteomes" id="UP001054857">
    <property type="component" value="Unassembled WGS sequence"/>
</dbReference>
<keyword evidence="2" id="KW-0433">Leucine-rich repeat</keyword>
<evidence type="ECO:0000256" key="2">
    <source>
        <dbReference type="ARBA" id="ARBA00022614"/>
    </source>
</evidence>
<evidence type="ECO:0000256" key="5">
    <source>
        <dbReference type="ARBA" id="ARBA00023273"/>
    </source>
</evidence>
<dbReference type="Pfam" id="PF12937">
    <property type="entry name" value="F-box-like"/>
    <property type="match status" value="1"/>
</dbReference>
<evidence type="ECO:0000313" key="9">
    <source>
        <dbReference type="EMBL" id="GFR47031.1"/>
    </source>
</evidence>
<dbReference type="PROSITE" id="PS51450">
    <property type="entry name" value="LRR"/>
    <property type="match status" value="3"/>
</dbReference>
<evidence type="ECO:0000259" key="8">
    <source>
        <dbReference type="Pfam" id="PF12937"/>
    </source>
</evidence>
<evidence type="ECO:0000256" key="3">
    <source>
        <dbReference type="ARBA" id="ARBA00022737"/>
    </source>
</evidence>
<dbReference type="InterPro" id="IPR036047">
    <property type="entry name" value="F-box-like_dom_sf"/>
</dbReference>
<evidence type="ECO:0000256" key="1">
    <source>
        <dbReference type="ARBA" id="ARBA00004430"/>
    </source>
</evidence>
<evidence type="ECO:0000256" key="4">
    <source>
        <dbReference type="ARBA" id="ARBA00023069"/>
    </source>
</evidence>
<keyword evidence="10" id="KW-1185">Reference proteome</keyword>
<comment type="subcellular location">
    <subcellularLocation>
        <location evidence="1">Cytoplasm</location>
        <location evidence="1">Cytoskeleton</location>
        <location evidence="1">Cilium axoneme</location>
    </subcellularLocation>
</comment>
<gene>
    <name evidence="9" type="ORF">Agub_g8716</name>
</gene>
<evidence type="ECO:0000313" key="10">
    <source>
        <dbReference type="Proteomes" id="UP001054857"/>
    </source>
</evidence>
<feature type="region of interest" description="Disordered" evidence="7">
    <location>
        <begin position="585"/>
        <end position="621"/>
    </location>
</feature>
<feature type="domain" description="F-box" evidence="8">
    <location>
        <begin position="387"/>
        <end position="419"/>
    </location>
</feature>
<dbReference type="SUPFAM" id="SSF81383">
    <property type="entry name" value="F-box domain"/>
    <property type="match status" value="1"/>
</dbReference>
<feature type="compositionally biased region" description="Acidic residues" evidence="7">
    <location>
        <begin position="897"/>
        <end position="907"/>
    </location>
</feature>
<name>A0AAD3HNG4_9CHLO</name>
<dbReference type="SUPFAM" id="SSF52075">
    <property type="entry name" value="Outer arm dynein light chain 1"/>
    <property type="match status" value="1"/>
</dbReference>
<feature type="coiled-coil region" evidence="6">
    <location>
        <begin position="836"/>
        <end position="863"/>
    </location>
</feature>
<dbReference type="AlphaFoldDB" id="A0AAD3HNG4"/>
<protein>
    <recommendedName>
        <fullName evidence="8">F-box domain-containing protein</fullName>
    </recommendedName>
</protein>
<feature type="compositionally biased region" description="Low complexity" evidence="7">
    <location>
        <begin position="519"/>
        <end position="539"/>
    </location>
</feature>
<feature type="region of interest" description="Disordered" evidence="7">
    <location>
        <begin position="739"/>
        <end position="762"/>
    </location>
</feature>
<dbReference type="EMBL" id="BMAR01000016">
    <property type="protein sequence ID" value="GFR47031.1"/>
    <property type="molecule type" value="Genomic_DNA"/>
</dbReference>
<dbReference type="InterPro" id="IPR032675">
    <property type="entry name" value="LRR_dom_sf"/>
</dbReference>